<keyword evidence="8 10" id="KW-0472">Membrane</keyword>
<comment type="subcellular location">
    <subcellularLocation>
        <location evidence="1">Cell membrane</location>
        <topology evidence="1">Multi-pass membrane protein</topology>
    </subcellularLocation>
</comment>
<feature type="domain" description="CBS" evidence="12">
    <location>
        <begin position="285"/>
        <end position="342"/>
    </location>
</feature>
<dbReference type="PANTHER" id="PTHR43099">
    <property type="entry name" value="UPF0053 PROTEIN YRKA"/>
    <property type="match status" value="1"/>
</dbReference>
<dbReference type="GO" id="GO:0050660">
    <property type="term" value="F:flavin adenine dinucleotide binding"/>
    <property type="evidence" value="ECO:0007669"/>
    <property type="project" value="InterPro"/>
</dbReference>
<dbReference type="InterPro" id="IPR000644">
    <property type="entry name" value="CBS_dom"/>
</dbReference>
<sequence length="434" mass="48129">MIELAVVFLLIFVNAFFAASEMALISLNDNKIRLMAQDGNAKAKLLQGLLEEPSRFLATIQIGITLAGFMASAFAAENFAGDLSALLVSFGVPVAVNILDTVSLVFITLILSYVTLVLGELVPKRVAMKKADGIAMFVAAPLNMLSKVAAPFVKLLTSSTNVLVRLFGVNPHEKDEEVSEEEIRMMLDSGAQLGTIQAAEKLMINNIFDFDNKQVSDIMTHRTDIVALSVLATPEEVAQAAEKEGYSRFPLYDRHIDSIVGILHSKDLIRFVNGGSGGSWNLRELARRPYFVPASKRTHELFEELQQNRVHFAVVVDEYGGTAGIVTMEDLLEEIVGNIYDEYDEHEEEYTQLDDQTYLFNGTMSLREVQQVLTAKLPVEDYDTLSGFVIGQIGRIPSSHEKPEFVYGRYTFSVHEVGQRRIRKIKVTLLQAAG</sequence>
<dbReference type="CDD" id="cd04590">
    <property type="entry name" value="CBS_pair_CorC_HlyC_assoc"/>
    <property type="match status" value="1"/>
</dbReference>
<dbReference type="InterPro" id="IPR046342">
    <property type="entry name" value="CBS_dom_sf"/>
</dbReference>
<feature type="transmembrane region" description="Helical" evidence="11">
    <location>
        <begin position="6"/>
        <end position="27"/>
    </location>
</feature>
<dbReference type="RefSeq" id="WP_090716328.1">
    <property type="nucleotide sequence ID" value="NZ_CBCSKY010000033.1"/>
</dbReference>
<evidence type="ECO:0000256" key="7">
    <source>
        <dbReference type="ARBA" id="ARBA00023122"/>
    </source>
</evidence>
<feature type="transmembrane region" description="Helical" evidence="11">
    <location>
        <begin position="134"/>
        <end position="153"/>
    </location>
</feature>
<keyword evidence="6 10" id="KW-1133">Transmembrane helix</keyword>
<evidence type="ECO:0000256" key="11">
    <source>
        <dbReference type="SAM" id="Phobius"/>
    </source>
</evidence>
<dbReference type="PANTHER" id="PTHR43099:SF2">
    <property type="entry name" value="UPF0053 PROTEIN YRKA"/>
    <property type="match status" value="1"/>
</dbReference>
<keyword evidence="15" id="KW-1185">Reference proteome</keyword>
<dbReference type="SUPFAM" id="SSF54631">
    <property type="entry name" value="CBS-domain pair"/>
    <property type="match status" value="1"/>
</dbReference>
<accession>A0A1G8WG95</accession>
<dbReference type="Gene3D" id="3.10.580.10">
    <property type="entry name" value="CBS-domain"/>
    <property type="match status" value="1"/>
</dbReference>
<dbReference type="Proteomes" id="UP000199050">
    <property type="component" value="Unassembled WGS sequence"/>
</dbReference>
<feature type="domain" description="CBS" evidence="12">
    <location>
        <begin position="219"/>
        <end position="279"/>
    </location>
</feature>
<evidence type="ECO:0000259" key="12">
    <source>
        <dbReference type="PROSITE" id="PS51371"/>
    </source>
</evidence>
<dbReference type="InterPro" id="IPR002550">
    <property type="entry name" value="CNNM"/>
</dbReference>
<evidence type="ECO:0000256" key="5">
    <source>
        <dbReference type="ARBA" id="ARBA00022737"/>
    </source>
</evidence>
<evidence type="ECO:0000256" key="4">
    <source>
        <dbReference type="ARBA" id="ARBA00022692"/>
    </source>
</evidence>
<keyword evidence="3" id="KW-1003">Cell membrane</keyword>
<name>A0A1G8WG95_9BACL</name>
<feature type="domain" description="CNNM transmembrane" evidence="13">
    <location>
        <begin position="1"/>
        <end position="200"/>
    </location>
</feature>
<dbReference type="SMART" id="SM00116">
    <property type="entry name" value="CBS"/>
    <property type="match status" value="2"/>
</dbReference>
<dbReference type="EMBL" id="FNDX01000024">
    <property type="protein sequence ID" value="SDJ77359.1"/>
    <property type="molecule type" value="Genomic_DNA"/>
</dbReference>
<evidence type="ECO:0000256" key="9">
    <source>
        <dbReference type="PROSITE-ProRule" id="PRU00703"/>
    </source>
</evidence>
<evidence type="ECO:0000256" key="10">
    <source>
        <dbReference type="PROSITE-ProRule" id="PRU01193"/>
    </source>
</evidence>
<organism evidence="14 15">
    <name type="scientific">Paenibacillus typhae</name>
    <dbReference type="NCBI Taxonomy" id="1174501"/>
    <lineage>
        <taxon>Bacteria</taxon>
        <taxon>Bacillati</taxon>
        <taxon>Bacillota</taxon>
        <taxon>Bacilli</taxon>
        <taxon>Bacillales</taxon>
        <taxon>Paenibacillaceae</taxon>
        <taxon>Paenibacillus</taxon>
    </lineage>
</organism>
<evidence type="ECO:0000256" key="8">
    <source>
        <dbReference type="ARBA" id="ARBA00023136"/>
    </source>
</evidence>
<dbReference type="GO" id="GO:0005886">
    <property type="term" value="C:plasma membrane"/>
    <property type="evidence" value="ECO:0007669"/>
    <property type="project" value="UniProtKB-SubCell"/>
</dbReference>
<evidence type="ECO:0000256" key="2">
    <source>
        <dbReference type="ARBA" id="ARBA00006337"/>
    </source>
</evidence>
<comment type="similarity">
    <text evidence="2">Belongs to the UPF0053 family.</text>
</comment>
<dbReference type="PROSITE" id="PS51846">
    <property type="entry name" value="CNNM"/>
    <property type="match status" value="1"/>
</dbReference>
<evidence type="ECO:0000256" key="1">
    <source>
        <dbReference type="ARBA" id="ARBA00004651"/>
    </source>
</evidence>
<protein>
    <submittedName>
        <fullName evidence="14">Putative hemolysin</fullName>
    </submittedName>
</protein>
<evidence type="ECO:0000256" key="6">
    <source>
        <dbReference type="ARBA" id="ARBA00022989"/>
    </source>
</evidence>
<dbReference type="InterPro" id="IPR016169">
    <property type="entry name" value="FAD-bd_PCMH_sub2"/>
</dbReference>
<dbReference type="PROSITE" id="PS51371">
    <property type="entry name" value="CBS"/>
    <property type="match status" value="2"/>
</dbReference>
<evidence type="ECO:0000259" key="13">
    <source>
        <dbReference type="PROSITE" id="PS51846"/>
    </source>
</evidence>
<proteinExistence type="inferred from homology"/>
<keyword evidence="7 9" id="KW-0129">CBS domain</keyword>
<feature type="transmembrane region" description="Helical" evidence="11">
    <location>
        <begin position="96"/>
        <end position="122"/>
    </location>
</feature>
<keyword evidence="4 10" id="KW-0812">Transmembrane</keyword>
<reference evidence="15" key="1">
    <citation type="submission" date="2016-10" db="EMBL/GenBank/DDBJ databases">
        <authorList>
            <person name="Varghese N."/>
            <person name="Submissions S."/>
        </authorList>
    </citation>
    <scope>NUCLEOTIDE SEQUENCE [LARGE SCALE GENOMIC DNA]</scope>
    <source>
        <strain evidence="15">CGMCC 1.11012</strain>
    </source>
</reference>
<evidence type="ECO:0000256" key="3">
    <source>
        <dbReference type="ARBA" id="ARBA00022475"/>
    </source>
</evidence>
<evidence type="ECO:0000313" key="14">
    <source>
        <dbReference type="EMBL" id="SDJ77359.1"/>
    </source>
</evidence>
<dbReference type="SUPFAM" id="SSF56176">
    <property type="entry name" value="FAD-binding/transporter-associated domain-like"/>
    <property type="match status" value="1"/>
</dbReference>
<dbReference type="SMART" id="SM01091">
    <property type="entry name" value="CorC_HlyC"/>
    <property type="match status" value="1"/>
</dbReference>
<dbReference type="FunFam" id="3.10.580.10:FF:000002">
    <property type="entry name" value="Magnesium/cobalt efflux protein CorC"/>
    <property type="match status" value="1"/>
</dbReference>
<dbReference type="InterPro" id="IPR005170">
    <property type="entry name" value="Transptr-assoc_dom"/>
</dbReference>
<dbReference type="InterPro" id="IPR036318">
    <property type="entry name" value="FAD-bd_PCMH-like_sf"/>
</dbReference>
<feature type="transmembrane region" description="Helical" evidence="11">
    <location>
        <begin position="56"/>
        <end position="76"/>
    </location>
</feature>
<keyword evidence="5" id="KW-0677">Repeat</keyword>
<dbReference type="InterPro" id="IPR044751">
    <property type="entry name" value="Ion_transp-like_CBS"/>
</dbReference>
<dbReference type="Pfam" id="PF01595">
    <property type="entry name" value="CNNM"/>
    <property type="match status" value="1"/>
</dbReference>
<dbReference type="Pfam" id="PF00571">
    <property type="entry name" value="CBS"/>
    <property type="match status" value="2"/>
</dbReference>
<dbReference type="Gene3D" id="3.30.465.10">
    <property type="match status" value="1"/>
</dbReference>
<dbReference type="InterPro" id="IPR051676">
    <property type="entry name" value="UPF0053_domain"/>
</dbReference>
<dbReference type="STRING" id="1174501.SAMN05216192_1245"/>
<dbReference type="OrthoDB" id="9798188at2"/>
<gene>
    <name evidence="14" type="ORF">SAMN05216192_1245</name>
</gene>
<dbReference type="Pfam" id="PF03471">
    <property type="entry name" value="CorC_HlyC"/>
    <property type="match status" value="1"/>
</dbReference>
<dbReference type="AlphaFoldDB" id="A0A1G8WG95"/>
<evidence type="ECO:0000313" key="15">
    <source>
        <dbReference type="Proteomes" id="UP000199050"/>
    </source>
</evidence>